<evidence type="ECO:0000256" key="5">
    <source>
        <dbReference type="ARBA" id="ARBA00022632"/>
    </source>
</evidence>
<keyword evidence="3 16" id="KW-1048">Host nucleus</keyword>
<evidence type="ECO:0000256" key="12">
    <source>
        <dbReference type="ARBA" id="ARBA00023163"/>
    </source>
</evidence>
<dbReference type="EMBL" id="MW841296">
    <property type="protein sequence ID" value="QUP08142.1"/>
    <property type="molecule type" value="Genomic_DNA"/>
</dbReference>
<dbReference type="GO" id="GO:0042025">
    <property type="term" value="C:host cell nucleus"/>
    <property type="evidence" value="ECO:0007669"/>
    <property type="project" value="UniProtKB-SubCell"/>
</dbReference>
<evidence type="ECO:0000256" key="2">
    <source>
        <dbReference type="ARBA" id="ARBA00022518"/>
    </source>
</evidence>
<keyword evidence="13 16" id="KW-1035">Host cytoplasm</keyword>
<dbReference type="GO" id="GO:0039648">
    <property type="term" value="P:symbiont-mediated perturbation of host ubiquitin-like protein modification"/>
    <property type="evidence" value="ECO:0007669"/>
    <property type="project" value="UniProtKB-UniRule"/>
</dbReference>
<comment type="similarity">
    <text evidence="1 16 17">Belongs to the papillomaviridae E6 protein family.</text>
</comment>
<dbReference type="Proteomes" id="UP001246092">
    <property type="component" value="Segment"/>
</dbReference>
<evidence type="ECO:0000256" key="10">
    <source>
        <dbReference type="ARBA" id="ARBA00023125"/>
    </source>
</evidence>
<keyword evidence="9 16" id="KW-0805">Transcription regulation</keyword>
<dbReference type="Pfam" id="PF00518">
    <property type="entry name" value="E6"/>
    <property type="match status" value="1"/>
</dbReference>
<keyword evidence="6 16" id="KW-0479">Metal-binding</keyword>
<gene>
    <name evidence="16 18" type="primary">E6</name>
</gene>
<dbReference type="Gene3D" id="3.30.240.40">
    <property type="entry name" value="E6 early regulatory protein"/>
    <property type="match status" value="2"/>
</dbReference>
<keyword evidence="11 16" id="KW-0010">Activator</keyword>
<evidence type="ECO:0000256" key="11">
    <source>
        <dbReference type="ARBA" id="ARBA00023159"/>
    </source>
</evidence>
<name>A0AAE7USU4_9PAPI</name>
<keyword evidence="5 16" id="KW-1090">Inhibition of host innate immune response by virus</keyword>
<dbReference type="GO" id="GO:0030430">
    <property type="term" value="C:host cell cytoplasm"/>
    <property type="evidence" value="ECO:0007669"/>
    <property type="project" value="UniProtKB-SubCell"/>
</dbReference>
<keyword evidence="12 16" id="KW-0804">Transcription</keyword>
<comment type="subunit">
    <text evidence="16">Forms homodimers. Interacts with ubiquitin-protein ligase UBE3A/E6-AP; this interaction stimulates UBE3A ubiquitin activity. Interacts with host BAK1.</text>
</comment>
<dbReference type="InterPro" id="IPR001334">
    <property type="entry name" value="E6"/>
</dbReference>
<protein>
    <recommendedName>
        <fullName evidence="16 17">Protein E6</fullName>
    </recommendedName>
</protein>
<keyword evidence="7 16" id="KW-0863">Zinc-finger</keyword>
<accession>A0AAE7USU4</accession>
<keyword evidence="8 16" id="KW-0862">Zinc</keyword>
<keyword evidence="14 16" id="KW-0899">Viral immunoevasion</keyword>
<evidence type="ECO:0000256" key="14">
    <source>
        <dbReference type="ARBA" id="ARBA00023280"/>
    </source>
</evidence>
<comment type="subcellular location">
    <subcellularLocation>
        <location evidence="16 17">Host cytoplasm</location>
    </subcellularLocation>
    <subcellularLocation>
        <location evidence="16 17">Host nucleus</location>
    </subcellularLocation>
</comment>
<dbReference type="GO" id="GO:0052150">
    <property type="term" value="P:symbiont-mediated perturbation of host apoptosis"/>
    <property type="evidence" value="ECO:0007669"/>
    <property type="project" value="UniProtKB-KW"/>
</dbReference>
<dbReference type="HAMAP" id="MF_04006">
    <property type="entry name" value="HPV_E6"/>
    <property type="match status" value="1"/>
</dbReference>
<evidence type="ECO:0000256" key="3">
    <source>
        <dbReference type="ARBA" id="ARBA00022562"/>
    </source>
</evidence>
<evidence type="ECO:0000256" key="4">
    <source>
        <dbReference type="ARBA" id="ARBA00022581"/>
    </source>
</evidence>
<evidence type="ECO:0000313" key="19">
    <source>
        <dbReference type="Proteomes" id="UP001246092"/>
    </source>
</evidence>
<feature type="zinc finger region" evidence="16">
    <location>
        <begin position="25"/>
        <end position="61"/>
    </location>
</feature>
<dbReference type="GO" id="GO:0039502">
    <property type="term" value="P:symbiont-mediated suppression of host type I interferon-mediated signaling pathway"/>
    <property type="evidence" value="ECO:0007669"/>
    <property type="project" value="UniProtKB-UniRule"/>
</dbReference>
<proteinExistence type="inferred from homology"/>
<keyword evidence="10 16" id="KW-0238">DNA-binding</keyword>
<evidence type="ECO:0000256" key="17">
    <source>
        <dbReference type="RuleBase" id="RU363123"/>
    </source>
</evidence>
<evidence type="ECO:0000256" key="6">
    <source>
        <dbReference type="ARBA" id="ARBA00022723"/>
    </source>
</evidence>
<dbReference type="GO" id="GO:0006351">
    <property type="term" value="P:DNA-templated transcription"/>
    <property type="evidence" value="ECO:0007669"/>
    <property type="project" value="UniProtKB-UniRule"/>
</dbReference>
<evidence type="ECO:0000256" key="15">
    <source>
        <dbReference type="ARBA" id="ARBA00023323"/>
    </source>
</evidence>
<evidence type="ECO:0000256" key="9">
    <source>
        <dbReference type="ARBA" id="ARBA00023015"/>
    </source>
</evidence>
<feature type="zinc finger region" evidence="16">
    <location>
        <begin position="98"/>
        <end position="134"/>
    </location>
</feature>
<dbReference type="GO" id="GO:0003677">
    <property type="term" value="F:DNA binding"/>
    <property type="evidence" value="ECO:0007669"/>
    <property type="project" value="UniProtKB-UniRule"/>
</dbReference>
<evidence type="ECO:0000256" key="13">
    <source>
        <dbReference type="ARBA" id="ARBA00023200"/>
    </source>
</evidence>
<sequence length="151" mass="16952">MEQPSSVAELCRRACIAVEDVNILCIFCGGLLTVSELCAYDLKGLQLIWRGGSPRGCCGACCRASAAVERRQYMQGWVTGRNLHTILKSDLVTTTVRCVICLKLLSTAEKVAVVLAEQIFELIRGRWRARCRLCTKSNNDWERAYTKRYLS</sequence>
<keyword evidence="4 16" id="KW-0945">Host-virus interaction</keyword>
<dbReference type="GO" id="GO:0006355">
    <property type="term" value="P:regulation of DNA-templated transcription"/>
    <property type="evidence" value="ECO:0007669"/>
    <property type="project" value="UniProtKB-UniRule"/>
</dbReference>
<keyword evidence="15 16" id="KW-1119">Modulation of host cell apoptosis by virus</keyword>
<evidence type="ECO:0000313" key="18">
    <source>
        <dbReference type="EMBL" id="QUP08142.1"/>
    </source>
</evidence>
<dbReference type="InterPro" id="IPR038575">
    <property type="entry name" value="E6_sf"/>
</dbReference>
<evidence type="ECO:0000256" key="8">
    <source>
        <dbReference type="ARBA" id="ARBA00022833"/>
    </source>
</evidence>
<evidence type="ECO:0000256" key="1">
    <source>
        <dbReference type="ARBA" id="ARBA00006346"/>
    </source>
</evidence>
<dbReference type="SUPFAM" id="SSF161229">
    <property type="entry name" value="E6 C-terminal domain-like"/>
    <property type="match status" value="2"/>
</dbReference>
<dbReference type="GO" id="GO:0052170">
    <property type="term" value="P:symbiont-mediated suppression of host innate immune response"/>
    <property type="evidence" value="ECO:0007669"/>
    <property type="project" value="UniProtKB-KW"/>
</dbReference>
<organism evidence="18 19">
    <name type="scientific">Martes foina papillomavirus 1</name>
    <dbReference type="NCBI Taxonomy" id="2831903"/>
    <lineage>
        <taxon>Viruses</taxon>
        <taxon>Monodnaviria</taxon>
        <taxon>Shotokuvirae</taxon>
        <taxon>Cossaviricota</taxon>
        <taxon>Papovaviricetes</taxon>
        <taxon>Zurhausenvirales</taxon>
        <taxon>Papillomaviridae</taxon>
    </lineage>
</organism>
<comment type="function">
    <text evidence="16">Plays a major role in the induction and maintenance of cellular transformation. E6 associates with host UBE3A/E6-AP ubiquitin-protein ligase and modulates its activity. Protects host keratinocytes from apoptosis by mediating the degradation of host BAK1. May also inhibit host immune response.</text>
</comment>
<evidence type="ECO:0000256" key="7">
    <source>
        <dbReference type="ARBA" id="ARBA00022771"/>
    </source>
</evidence>
<comment type="caution">
    <text evidence="16">Lacks conserved residue(s) required for the propagation of feature annotation.</text>
</comment>
<reference evidence="18" key="1">
    <citation type="journal article" date="2021" name="Pathogens">
        <title>Identification of a Novel Papillomavirus Type (MfoiPV1) Associated with Acrochordon in a Stone Marten (Martes foina).</title>
        <authorList>
            <person name="Kuhar U."/>
            <person name="Zele Vengust D."/>
            <person name="Jamnikar Ciglenecki U."/>
            <person name="Vengust G."/>
        </authorList>
    </citation>
    <scope>NUCLEOTIDE SEQUENCE</scope>
    <source>
        <strain evidence="18">MfoiPV1</strain>
    </source>
</reference>
<keyword evidence="2 16" id="KW-0244">Early protein</keyword>
<dbReference type="GO" id="GO:0008270">
    <property type="term" value="F:zinc ion binding"/>
    <property type="evidence" value="ECO:0007669"/>
    <property type="project" value="UniProtKB-KW"/>
</dbReference>
<evidence type="ECO:0000256" key="16">
    <source>
        <dbReference type="HAMAP-Rule" id="MF_04006"/>
    </source>
</evidence>